<dbReference type="SUPFAM" id="SSF51182">
    <property type="entry name" value="RmlC-like cupins"/>
    <property type="match status" value="1"/>
</dbReference>
<name>A0ABQ4QSZ3_9HYPH</name>
<evidence type="ECO:0000259" key="1">
    <source>
        <dbReference type="Pfam" id="PF07883"/>
    </source>
</evidence>
<proteinExistence type="predicted"/>
<keyword evidence="3" id="KW-1185">Reference proteome</keyword>
<dbReference type="RefSeq" id="WP_128561100.1">
    <property type="nucleotide sequence ID" value="NZ_BPQH01000002.1"/>
</dbReference>
<protein>
    <recommendedName>
        <fullName evidence="1">Cupin type-2 domain-containing protein</fullName>
    </recommendedName>
</protein>
<accession>A0ABQ4QSZ3</accession>
<evidence type="ECO:0000313" key="3">
    <source>
        <dbReference type="Proteomes" id="UP001055167"/>
    </source>
</evidence>
<dbReference type="Gene3D" id="2.60.120.10">
    <property type="entry name" value="Jelly Rolls"/>
    <property type="match status" value="1"/>
</dbReference>
<dbReference type="EMBL" id="BPQH01000002">
    <property type="protein sequence ID" value="GJD48069.1"/>
    <property type="molecule type" value="Genomic_DNA"/>
</dbReference>
<sequence>MTETRSETPNEAHCVAWDALPEVLAASGVAKRSLAGAGAALVRVRVPAGTEAPPHSHPHEQFVQVLAGSGELETAQGRAAFGPGSLFHFPAGTWHAARFDSDTVLVETNLA</sequence>
<dbReference type="Pfam" id="PF07883">
    <property type="entry name" value="Cupin_2"/>
    <property type="match status" value="1"/>
</dbReference>
<reference evidence="2" key="2">
    <citation type="submission" date="2021-08" db="EMBL/GenBank/DDBJ databases">
        <authorList>
            <person name="Tani A."/>
            <person name="Ola A."/>
            <person name="Ogura Y."/>
            <person name="Katsura K."/>
            <person name="Hayashi T."/>
        </authorList>
    </citation>
    <scope>NUCLEOTIDE SEQUENCE</scope>
    <source>
        <strain evidence="2">KCTC 52305</strain>
    </source>
</reference>
<dbReference type="InterPro" id="IPR052535">
    <property type="entry name" value="Bacilysin_H2HPP_isomerase"/>
</dbReference>
<reference evidence="2" key="1">
    <citation type="journal article" date="2021" name="Front. Microbiol.">
        <title>Comprehensive Comparative Genomics and Phenotyping of Methylobacterium Species.</title>
        <authorList>
            <person name="Alessa O."/>
            <person name="Ogura Y."/>
            <person name="Fujitani Y."/>
            <person name="Takami H."/>
            <person name="Hayashi T."/>
            <person name="Sahin N."/>
            <person name="Tani A."/>
        </authorList>
    </citation>
    <scope>NUCLEOTIDE SEQUENCE</scope>
    <source>
        <strain evidence="2">KCTC 52305</strain>
    </source>
</reference>
<dbReference type="PANTHER" id="PTHR40112:SF1">
    <property type="entry name" value="H2HPP ISOMERASE"/>
    <property type="match status" value="1"/>
</dbReference>
<dbReference type="InterPro" id="IPR013096">
    <property type="entry name" value="Cupin_2"/>
</dbReference>
<organism evidence="2 3">
    <name type="scientific">Methylobacterium crusticola</name>
    <dbReference type="NCBI Taxonomy" id="1697972"/>
    <lineage>
        <taxon>Bacteria</taxon>
        <taxon>Pseudomonadati</taxon>
        <taxon>Pseudomonadota</taxon>
        <taxon>Alphaproteobacteria</taxon>
        <taxon>Hyphomicrobiales</taxon>
        <taxon>Methylobacteriaceae</taxon>
        <taxon>Methylobacterium</taxon>
    </lineage>
</organism>
<evidence type="ECO:0000313" key="2">
    <source>
        <dbReference type="EMBL" id="GJD48069.1"/>
    </source>
</evidence>
<dbReference type="InterPro" id="IPR011051">
    <property type="entry name" value="RmlC_Cupin_sf"/>
</dbReference>
<dbReference type="Proteomes" id="UP001055167">
    <property type="component" value="Unassembled WGS sequence"/>
</dbReference>
<comment type="caution">
    <text evidence="2">The sequence shown here is derived from an EMBL/GenBank/DDBJ whole genome shotgun (WGS) entry which is preliminary data.</text>
</comment>
<feature type="domain" description="Cupin type-2" evidence="1">
    <location>
        <begin position="43"/>
        <end position="104"/>
    </location>
</feature>
<gene>
    <name evidence="2" type="ORF">OPKNFCMD_0785</name>
</gene>
<dbReference type="InterPro" id="IPR014710">
    <property type="entry name" value="RmlC-like_jellyroll"/>
</dbReference>
<dbReference type="PANTHER" id="PTHR40112">
    <property type="entry name" value="H2HPP ISOMERASE"/>
    <property type="match status" value="1"/>
</dbReference>